<dbReference type="InterPro" id="IPR010334">
    <property type="entry name" value="Dcp1"/>
</dbReference>
<gene>
    <name evidence="6" type="ORF">ARB_06084</name>
</gene>
<dbReference type="GO" id="GO:0000290">
    <property type="term" value="P:deadenylation-dependent decapping of nuclear-transcribed mRNA"/>
    <property type="evidence" value="ECO:0007669"/>
    <property type="project" value="InterPro"/>
</dbReference>
<sequence length="395" mass="42723">MGGSASLVDVYIVYMAGETSVVCRSKVEDEGGMLPAGGEVNVIYVRSRGLAGRWPETATFDILTKNAAADTSSRTILTSSLFIQQAQEMLQYTATPVEAAPAPAAGPAPTRTNAEINLSVLRRHNPSISSILSLAQYAVIYHFNARTQLWEKIGVEGTLFVCQLTPGELGEDRYSVFLLNRRGMNNFDVKLSTGDDIEITEEYVILKVDEEDNTTPQTPEKGAVMTSPGIKAMIYGIWIFSEPPPSSTADARALNAQVIKECAVYAGESRKAAEERLAAERRQAAAQGSYYPSDTGDGEGLQGGIPMGRQISLKELFGQQRAQDDEWSVKVHSPGAENEGPQHTSFPLPPHQPAPPLPQQHGGWNQTMPFPSGGNNVLGELFRSASMNYQTGNNS</sequence>
<keyword evidence="4" id="KW-0507">mRNA processing</keyword>
<reference evidence="7" key="1">
    <citation type="journal article" date="2011" name="Genome Biol.">
        <title>Comparative and functional genomics provide insights into the pathogenicity of dermatophytic fungi.</title>
        <authorList>
            <person name="Burmester A."/>
            <person name="Shelest E."/>
            <person name="Gloeckner G."/>
            <person name="Heddergott C."/>
            <person name="Schindler S."/>
            <person name="Staib P."/>
            <person name="Heidel A."/>
            <person name="Felder M."/>
            <person name="Petzold A."/>
            <person name="Szafranski K."/>
            <person name="Feuermann M."/>
            <person name="Pedruzzi I."/>
            <person name="Priebe S."/>
            <person name="Groth M."/>
            <person name="Winkler R."/>
            <person name="Li W."/>
            <person name="Kniemeyer O."/>
            <person name="Schroeckh V."/>
            <person name="Hertweck C."/>
            <person name="Hube B."/>
            <person name="White T.C."/>
            <person name="Platzer M."/>
            <person name="Guthke R."/>
            <person name="Heitman J."/>
            <person name="Woestemeyer J."/>
            <person name="Zipfel P.F."/>
            <person name="Monod M."/>
            <person name="Brakhage A.A."/>
        </authorList>
    </citation>
    <scope>NUCLEOTIDE SEQUENCE [LARGE SCALE GENOMIC DNA]</scope>
    <source>
        <strain evidence="7">ATCC MYA-4681 / CBS 112371</strain>
    </source>
</reference>
<feature type="region of interest" description="Disordered" evidence="5">
    <location>
        <begin position="322"/>
        <end position="377"/>
    </location>
</feature>
<feature type="region of interest" description="Disordered" evidence="5">
    <location>
        <begin position="285"/>
        <end position="306"/>
    </location>
</feature>
<comment type="subcellular location">
    <subcellularLocation>
        <location evidence="1">Cytoplasm</location>
    </subcellularLocation>
</comment>
<dbReference type="Gene3D" id="2.30.29.30">
    <property type="entry name" value="Pleckstrin-homology domain (PH domain)/Phosphotyrosine-binding domain (PTB)"/>
    <property type="match status" value="1"/>
</dbReference>
<dbReference type="HOGENOM" id="CLU_058649_0_0_1"/>
<dbReference type="PANTHER" id="PTHR16290">
    <property type="entry name" value="TRANSCRIPTION FACTOR SMIF DECAPPING ENZYME DCP1"/>
    <property type="match status" value="1"/>
</dbReference>
<dbReference type="FunFam" id="2.30.29.30:FF:000444">
    <property type="entry name" value="Decapping enzyme Dcp1, putative"/>
    <property type="match status" value="1"/>
</dbReference>
<comment type="similarity">
    <text evidence="2">Belongs to the DCP1 family.</text>
</comment>
<dbReference type="AlphaFoldDB" id="D4APB7"/>
<keyword evidence="7" id="KW-1185">Reference proteome</keyword>
<evidence type="ECO:0000256" key="4">
    <source>
        <dbReference type="ARBA" id="ARBA00022664"/>
    </source>
</evidence>
<dbReference type="Proteomes" id="UP000008866">
    <property type="component" value="Unassembled WGS sequence"/>
</dbReference>
<proteinExistence type="inferred from homology"/>
<dbReference type="GeneID" id="9526054"/>
<feature type="compositionally biased region" description="Pro residues" evidence="5">
    <location>
        <begin position="347"/>
        <end position="358"/>
    </location>
</feature>
<accession>D4APB7</accession>
<dbReference type="GO" id="GO:0008047">
    <property type="term" value="F:enzyme activator activity"/>
    <property type="evidence" value="ECO:0007669"/>
    <property type="project" value="InterPro"/>
</dbReference>
<dbReference type="OMA" id="VRIYGLW"/>
<dbReference type="RefSeq" id="XP_003015773.1">
    <property type="nucleotide sequence ID" value="XM_003015727.1"/>
</dbReference>
<evidence type="ECO:0000256" key="3">
    <source>
        <dbReference type="ARBA" id="ARBA00022490"/>
    </source>
</evidence>
<dbReference type="Pfam" id="PF06058">
    <property type="entry name" value="DCP1"/>
    <property type="match status" value="1"/>
</dbReference>
<evidence type="ECO:0008006" key="8">
    <source>
        <dbReference type="Google" id="ProtNLM"/>
    </source>
</evidence>
<dbReference type="GO" id="GO:0000932">
    <property type="term" value="C:P-body"/>
    <property type="evidence" value="ECO:0007669"/>
    <property type="project" value="TreeGrafter"/>
</dbReference>
<comment type="caution">
    <text evidence="6">The sequence shown here is derived from an EMBL/GenBank/DDBJ whole genome shotgun (WGS) entry which is preliminary data.</text>
</comment>
<protein>
    <recommendedName>
        <fullName evidence="8">Decapping enzyme Dcp1</fullName>
    </recommendedName>
</protein>
<feature type="compositionally biased region" description="Polar residues" evidence="5">
    <location>
        <begin position="362"/>
        <end position="375"/>
    </location>
</feature>
<dbReference type="STRING" id="663331.D4APB7"/>
<dbReference type="EMBL" id="ABSU01000004">
    <property type="protein sequence ID" value="EFE35128.1"/>
    <property type="molecule type" value="Genomic_DNA"/>
</dbReference>
<evidence type="ECO:0000256" key="2">
    <source>
        <dbReference type="ARBA" id="ARBA00008778"/>
    </source>
</evidence>
<organism evidence="6 7">
    <name type="scientific">Arthroderma benhamiae (strain ATCC MYA-4681 / CBS 112371)</name>
    <name type="common">Trichophyton mentagrophytes</name>
    <dbReference type="NCBI Taxonomy" id="663331"/>
    <lineage>
        <taxon>Eukaryota</taxon>
        <taxon>Fungi</taxon>
        <taxon>Dikarya</taxon>
        <taxon>Ascomycota</taxon>
        <taxon>Pezizomycotina</taxon>
        <taxon>Eurotiomycetes</taxon>
        <taxon>Eurotiomycetidae</taxon>
        <taxon>Onygenales</taxon>
        <taxon>Arthrodermataceae</taxon>
        <taxon>Trichophyton</taxon>
    </lineage>
</organism>
<evidence type="ECO:0000256" key="5">
    <source>
        <dbReference type="SAM" id="MobiDB-lite"/>
    </source>
</evidence>
<dbReference type="GO" id="GO:0003729">
    <property type="term" value="F:mRNA binding"/>
    <property type="evidence" value="ECO:0007669"/>
    <property type="project" value="TreeGrafter"/>
</dbReference>
<dbReference type="KEGG" id="abe:ARB_06084"/>
<dbReference type="GO" id="GO:0031087">
    <property type="term" value="P:deadenylation-independent decapping of nuclear-transcribed mRNA"/>
    <property type="evidence" value="ECO:0007669"/>
    <property type="project" value="TreeGrafter"/>
</dbReference>
<evidence type="ECO:0000313" key="6">
    <source>
        <dbReference type="EMBL" id="EFE35128.1"/>
    </source>
</evidence>
<evidence type="ECO:0000256" key="1">
    <source>
        <dbReference type="ARBA" id="ARBA00004496"/>
    </source>
</evidence>
<evidence type="ECO:0000313" key="7">
    <source>
        <dbReference type="Proteomes" id="UP000008866"/>
    </source>
</evidence>
<dbReference type="GO" id="GO:0006397">
    <property type="term" value="P:mRNA processing"/>
    <property type="evidence" value="ECO:0007669"/>
    <property type="project" value="UniProtKB-KW"/>
</dbReference>
<dbReference type="PANTHER" id="PTHR16290:SF0">
    <property type="entry name" value="DECAPPING PROTEIN 1, ISOFORM A"/>
    <property type="match status" value="1"/>
</dbReference>
<dbReference type="CDD" id="cd13182">
    <property type="entry name" value="EVH1-like_Dcp1"/>
    <property type="match status" value="1"/>
</dbReference>
<keyword evidence="3" id="KW-0963">Cytoplasm</keyword>
<name>D4APB7_ARTBC</name>
<dbReference type="InterPro" id="IPR011993">
    <property type="entry name" value="PH-like_dom_sf"/>
</dbReference>
<dbReference type="eggNOG" id="KOG2868">
    <property type="taxonomic scope" value="Eukaryota"/>
</dbReference>
<dbReference type="SUPFAM" id="SSF50729">
    <property type="entry name" value="PH domain-like"/>
    <property type="match status" value="1"/>
</dbReference>